<dbReference type="OrthoDB" id="10261701at2759"/>
<dbReference type="Pfam" id="PF10494">
    <property type="entry name" value="Stk19"/>
    <property type="match status" value="1"/>
</dbReference>
<evidence type="ECO:0000313" key="4">
    <source>
        <dbReference type="Proteomes" id="UP000612746"/>
    </source>
</evidence>
<evidence type="ECO:0000313" key="3">
    <source>
        <dbReference type="EMBL" id="KAG2180460.1"/>
    </source>
</evidence>
<reference evidence="3" key="1">
    <citation type="submission" date="2020-12" db="EMBL/GenBank/DDBJ databases">
        <title>Metabolic potential, ecology and presence of endohyphal bacteria is reflected in genomic diversity of Mucoromycotina.</title>
        <authorList>
            <person name="Muszewska A."/>
            <person name="Okrasinska A."/>
            <person name="Steczkiewicz K."/>
            <person name="Drgas O."/>
            <person name="Orlowska M."/>
            <person name="Perlinska-Lenart U."/>
            <person name="Aleksandrzak-Piekarczyk T."/>
            <person name="Szatraj K."/>
            <person name="Zielenkiewicz U."/>
            <person name="Pilsyk S."/>
            <person name="Malc E."/>
            <person name="Mieczkowski P."/>
            <person name="Kruszewska J.S."/>
            <person name="Biernat P."/>
            <person name="Pawlowska J."/>
        </authorList>
    </citation>
    <scope>NUCLEOTIDE SEQUENCE</scope>
    <source>
        <strain evidence="3">WA0000051536</strain>
    </source>
</reference>
<gene>
    <name evidence="3" type="ORF">INT44_003464</name>
</gene>
<comment type="caution">
    <text evidence="3">The sequence shown here is derived from an EMBL/GenBank/DDBJ whole genome shotgun (WGS) entry which is preliminary data.</text>
</comment>
<dbReference type="InterPro" id="IPR018865">
    <property type="entry name" value="STK19-like"/>
</dbReference>
<feature type="compositionally biased region" description="Basic residues" evidence="2">
    <location>
        <begin position="1"/>
        <end position="10"/>
    </location>
</feature>
<accession>A0A8H7PV42</accession>
<protein>
    <submittedName>
        <fullName evidence="3">Uncharacterized protein</fullName>
    </submittedName>
</protein>
<feature type="region of interest" description="Disordered" evidence="2">
    <location>
        <begin position="1"/>
        <end position="27"/>
    </location>
</feature>
<dbReference type="PANTHER" id="PTHR15243">
    <property type="entry name" value="SERINE/THREONINE-PROTEIN KINASE 19"/>
    <property type="match status" value="1"/>
</dbReference>
<keyword evidence="4" id="KW-1185">Reference proteome</keyword>
<evidence type="ECO:0000256" key="2">
    <source>
        <dbReference type="SAM" id="MobiDB-lite"/>
    </source>
</evidence>
<name>A0A8H7PV42_9FUNG</name>
<dbReference type="PANTHER" id="PTHR15243:SF0">
    <property type="entry name" value="SERINE_THREONINE-PROTEIN KINASE 19"/>
    <property type="match status" value="1"/>
</dbReference>
<evidence type="ECO:0000256" key="1">
    <source>
        <dbReference type="ARBA" id="ARBA00093458"/>
    </source>
</evidence>
<organism evidence="3 4">
    <name type="scientific">Umbelopsis vinacea</name>
    <dbReference type="NCBI Taxonomy" id="44442"/>
    <lineage>
        <taxon>Eukaryota</taxon>
        <taxon>Fungi</taxon>
        <taxon>Fungi incertae sedis</taxon>
        <taxon>Mucoromycota</taxon>
        <taxon>Mucoromycotina</taxon>
        <taxon>Umbelopsidomycetes</taxon>
        <taxon>Umbelopsidales</taxon>
        <taxon>Umbelopsidaceae</taxon>
        <taxon>Umbelopsis</taxon>
    </lineage>
</organism>
<dbReference type="AlphaFoldDB" id="A0A8H7PV42"/>
<sequence length="262" mass="29788">MSSSSKRARLRYAESTRNTTHVPDAYHQRRKEVQKVTDRIENDPTEEFDDMPPLENAAVEEAFDTYNALRYFINSACLASSAKISVPRICFLHQLYSILPDNTAVDRELNILVQSMMVRKFRVGGTLEDELVIMFMEDYLLQIVAAKAEFEKDVASGHAGAKTKSIGPQVFDMFRDAVTNPKFTDVVIARKALTKIVGFNETEISQLVMYGLLVIHSQDSYLFAIRGAGTFMTPFIKGRVEILRTLKRRQTRDILEKVKCCC</sequence>
<dbReference type="EMBL" id="JAEPRA010000009">
    <property type="protein sequence ID" value="KAG2180460.1"/>
    <property type="molecule type" value="Genomic_DNA"/>
</dbReference>
<comment type="similarity">
    <text evidence="1">Belongs to the STK19 family.</text>
</comment>
<proteinExistence type="inferred from homology"/>
<dbReference type="Proteomes" id="UP000612746">
    <property type="component" value="Unassembled WGS sequence"/>
</dbReference>